<dbReference type="InterPro" id="IPR050512">
    <property type="entry name" value="Sulf_AdTrans/APS_kinase"/>
</dbReference>
<dbReference type="InterPro" id="IPR059117">
    <property type="entry name" value="APS_kinase_dom"/>
</dbReference>
<dbReference type="SUPFAM" id="SSF52540">
    <property type="entry name" value="P-loop containing nucleoside triphosphate hydrolases"/>
    <property type="match status" value="1"/>
</dbReference>
<dbReference type="GO" id="GO:0004781">
    <property type="term" value="F:sulfate adenylyltransferase (ATP) activity"/>
    <property type="evidence" value="ECO:0007669"/>
    <property type="project" value="TreeGrafter"/>
</dbReference>
<keyword evidence="3" id="KW-0418">Kinase</keyword>
<dbReference type="GO" id="GO:0016301">
    <property type="term" value="F:kinase activity"/>
    <property type="evidence" value="ECO:0007669"/>
    <property type="project" value="UniProtKB-KW"/>
</dbReference>
<organism evidence="3 4">
    <name type="scientific">Shewanella fodinae</name>
    <dbReference type="NCBI Taxonomy" id="552357"/>
    <lineage>
        <taxon>Bacteria</taxon>
        <taxon>Pseudomonadati</taxon>
        <taxon>Pseudomonadota</taxon>
        <taxon>Gammaproteobacteria</taxon>
        <taxon>Alteromonadales</taxon>
        <taxon>Shewanellaceae</taxon>
        <taxon>Shewanella</taxon>
    </lineage>
</organism>
<dbReference type="AlphaFoldDB" id="A0A4R2FAU3"/>
<proteinExistence type="predicted"/>
<evidence type="ECO:0000259" key="2">
    <source>
        <dbReference type="Pfam" id="PF01583"/>
    </source>
</evidence>
<dbReference type="PANTHER" id="PTHR42700:SF1">
    <property type="entry name" value="SULFATE ADENYLYLTRANSFERASE"/>
    <property type="match status" value="1"/>
</dbReference>
<dbReference type="RefSeq" id="WP_133038629.1">
    <property type="nucleotide sequence ID" value="NZ_SLWF01000009.1"/>
</dbReference>
<dbReference type="GO" id="GO:0010134">
    <property type="term" value="P:sulfate assimilation via adenylyl sulfate reduction"/>
    <property type="evidence" value="ECO:0007669"/>
    <property type="project" value="TreeGrafter"/>
</dbReference>
<keyword evidence="4" id="KW-1185">Reference proteome</keyword>
<comment type="caution">
    <text evidence="3">The sequence shown here is derived from an EMBL/GenBank/DDBJ whole genome shotgun (WGS) entry which is preliminary data.</text>
</comment>
<dbReference type="GO" id="GO:0005737">
    <property type="term" value="C:cytoplasm"/>
    <property type="evidence" value="ECO:0007669"/>
    <property type="project" value="TreeGrafter"/>
</dbReference>
<sequence length="114" mass="12586">ATSSRNPPKRVRRLRLTAVGILVVYGEEDVNEIFVDTPLAVCEQRDPKGLYLKARTGAIKHFTGIDSTYEAPIAAEIHLKTAEMDIDSCVSAILQYLNDGNYLRQTVSGFCDAL</sequence>
<dbReference type="Proteomes" id="UP000294832">
    <property type="component" value="Unassembled WGS sequence"/>
</dbReference>
<reference evidence="3 4" key="1">
    <citation type="submission" date="2019-03" db="EMBL/GenBank/DDBJ databases">
        <title>Freshwater and sediment microbial communities from various areas in North America, analyzing microbe dynamics in response to fracking.</title>
        <authorList>
            <person name="Lamendella R."/>
        </authorList>
    </citation>
    <scope>NUCLEOTIDE SEQUENCE [LARGE SCALE GENOMIC DNA]</scope>
    <source>
        <strain evidence="3 4">74A</strain>
    </source>
</reference>
<dbReference type="PANTHER" id="PTHR42700">
    <property type="entry name" value="SULFATE ADENYLYLTRANSFERASE"/>
    <property type="match status" value="1"/>
</dbReference>
<gene>
    <name evidence="3" type="ORF">EDC91_1091</name>
</gene>
<accession>A0A4R2FAU3</accession>
<dbReference type="Pfam" id="PF01583">
    <property type="entry name" value="APS_kinase"/>
    <property type="match status" value="1"/>
</dbReference>
<name>A0A4R2FAU3_9GAMM</name>
<dbReference type="Gene3D" id="3.40.50.300">
    <property type="entry name" value="P-loop containing nucleotide triphosphate hydrolases"/>
    <property type="match status" value="1"/>
</dbReference>
<protein>
    <submittedName>
        <fullName evidence="3">Adenylylsulfate kinase</fullName>
    </submittedName>
</protein>
<evidence type="ECO:0000256" key="1">
    <source>
        <dbReference type="ARBA" id="ARBA00022679"/>
    </source>
</evidence>
<evidence type="ECO:0000313" key="4">
    <source>
        <dbReference type="Proteomes" id="UP000294832"/>
    </source>
</evidence>
<feature type="domain" description="APS kinase" evidence="2">
    <location>
        <begin position="28"/>
        <end position="80"/>
    </location>
</feature>
<feature type="non-terminal residue" evidence="3">
    <location>
        <position position="1"/>
    </location>
</feature>
<evidence type="ECO:0000313" key="3">
    <source>
        <dbReference type="EMBL" id="TCN85350.1"/>
    </source>
</evidence>
<dbReference type="GO" id="GO:0019379">
    <property type="term" value="P:sulfate assimilation, phosphoadenylyl sulfate reduction by phosphoadenylyl-sulfate reductase (thioredoxin)"/>
    <property type="evidence" value="ECO:0007669"/>
    <property type="project" value="TreeGrafter"/>
</dbReference>
<dbReference type="EMBL" id="SLWF01000009">
    <property type="protein sequence ID" value="TCN85350.1"/>
    <property type="molecule type" value="Genomic_DNA"/>
</dbReference>
<dbReference type="OrthoDB" id="9804504at2"/>
<dbReference type="InterPro" id="IPR027417">
    <property type="entry name" value="P-loop_NTPase"/>
</dbReference>
<keyword evidence="1" id="KW-0808">Transferase</keyword>